<feature type="region of interest" description="Disordered" evidence="1">
    <location>
        <begin position="1"/>
        <end position="77"/>
    </location>
</feature>
<organism evidence="2 3">
    <name type="scientific">Streptomyces glaucosporus</name>
    <dbReference type="NCBI Taxonomy" id="284044"/>
    <lineage>
        <taxon>Bacteria</taxon>
        <taxon>Bacillati</taxon>
        <taxon>Actinomycetota</taxon>
        <taxon>Actinomycetes</taxon>
        <taxon>Kitasatosporales</taxon>
        <taxon>Streptomycetaceae</taxon>
        <taxon>Streptomyces</taxon>
    </lineage>
</organism>
<evidence type="ECO:0000313" key="3">
    <source>
        <dbReference type="Proteomes" id="UP001500058"/>
    </source>
</evidence>
<reference evidence="2 3" key="1">
    <citation type="journal article" date="2019" name="Int. J. Syst. Evol. Microbiol.">
        <title>The Global Catalogue of Microorganisms (GCM) 10K type strain sequencing project: providing services to taxonomists for standard genome sequencing and annotation.</title>
        <authorList>
            <consortium name="The Broad Institute Genomics Platform"/>
            <consortium name="The Broad Institute Genome Sequencing Center for Infectious Disease"/>
            <person name="Wu L."/>
            <person name="Ma J."/>
        </authorList>
    </citation>
    <scope>NUCLEOTIDE SEQUENCE [LARGE SCALE GENOMIC DNA]</scope>
    <source>
        <strain evidence="2 3">JCM 6921</strain>
    </source>
</reference>
<dbReference type="EMBL" id="BAAATJ010000004">
    <property type="protein sequence ID" value="GAA2390128.1"/>
    <property type="molecule type" value="Genomic_DNA"/>
</dbReference>
<comment type="caution">
    <text evidence="2">The sequence shown here is derived from an EMBL/GenBank/DDBJ whole genome shotgun (WGS) entry which is preliminary data.</text>
</comment>
<sequence>MTGGLPGAAQDDAFRARQGTGLPHAQPIGYGGDERPPRRGRDRPNHGAQRFRHLRPPHRPRRLWGLDAQEDQAFAVG</sequence>
<dbReference type="Proteomes" id="UP001500058">
    <property type="component" value="Unassembled WGS sequence"/>
</dbReference>
<feature type="compositionally biased region" description="Basic and acidic residues" evidence="1">
    <location>
        <begin position="32"/>
        <end position="45"/>
    </location>
</feature>
<proteinExistence type="predicted"/>
<keyword evidence="3" id="KW-1185">Reference proteome</keyword>
<feature type="compositionally biased region" description="Basic residues" evidence="1">
    <location>
        <begin position="49"/>
        <end position="62"/>
    </location>
</feature>
<name>A0ABN3HZ31_9ACTN</name>
<accession>A0ABN3HZ31</accession>
<evidence type="ECO:0000313" key="2">
    <source>
        <dbReference type="EMBL" id="GAA2390128.1"/>
    </source>
</evidence>
<evidence type="ECO:0000256" key="1">
    <source>
        <dbReference type="SAM" id="MobiDB-lite"/>
    </source>
</evidence>
<gene>
    <name evidence="2" type="ORF">GCM10010420_12270</name>
</gene>
<protein>
    <submittedName>
        <fullName evidence="2">Uncharacterized protein</fullName>
    </submittedName>
</protein>